<keyword evidence="2" id="KW-1185">Reference proteome</keyword>
<gene>
    <name evidence="1" type="ORF">NM688_g6141</name>
</gene>
<comment type="caution">
    <text evidence="1">The sequence shown here is derived from an EMBL/GenBank/DDBJ whole genome shotgun (WGS) entry which is preliminary data.</text>
</comment>
<name>A0ACC1SJ99_9APHY</name>
<accession>A0ACC1SJ99</accession>
<dbReference type="Proteomes" id="UP001148662">
    <property type="component" value="Unassembled WGS sequence"/>
</dbReference>
<dbReference type="EMBL" id="JANHOG010001222">
    <property type="protein sequence ID" value="KAJ3541043.1"/>
    <property type="molecule type" value="Genomic_DNA"/>
</dbReference>
<reference evidence="1" key="1">
    <citation type="submission" date="2022-07" db="EMBL/GenBank/DDBJ databases">
        <title>Genome Sequence of Phlebia brevispora.</title>
        <authorList>
            <person name="Buettner E."/>
        </authorList>
    </citation>
    <scope>NUCLEOTIDE SEQUENCE</scope>
    <source>
        <strain evidence="1">MPL23</strain>
    </source>
</reference>
<evidence type="ECO:0000313" key="1">
    <source>
        <dbReference type="EMBL" id="KAJ3541043.1"/>
    </source>
</evidence>
<organism evidence="1 2">
    <name type="scientific">Phlebia brevispora</name>
    <dbReference type="NCBI Taxonomy" id="194682"/>
    <lineage>
        <taxon>Eukaryota</taxon>
        <taxon>Fungi</taxon>
        <taxon>Dikarya</taxon>
        <taxon>Basidiomycota</taxon>
        <taxon>Agaricomycotina</taxon>
        <taxon>Agaricomycetes</taxon>
        <taxon>Polyporales</taxon>
        <taxon>Meruliaceae</taxon>
        <taxon>Phlebia</taxon>
    </lineage>
</organism>
<protein>
    <submittedName>
        <fullName evidence="1">Uncharacterized protein</fullName>
    </submittedName>
</protein>
<evidence type="ECO:0000313" key="2">
    <source>
        <dbReference type="Proteomes" id="UP001148662"/>
    </source>
</evidence>
<proteinExistence type="predicted"/>
<sequence length="471" mass="52729">MTFAEQSRKGKDVQAVSAPHRHIQNLRLTGLKFGMMRLYYPSVVEWLESTPAHHTLEEVDFNPVEQEDVPAAVRYLAALGPNLKRLRLGLKADIDTYPGLINGLHLRRYTGLTSLYINVSDITTQGMRWIGTLLQDWNACPLLEQVVFEMTPFTGAHILRNERDSTKVDPWNMIDSFLRYHLRGQTATGPGEQSVVPLKKVVFLFTMTPEGCTFELAEAVLRTRLGHLDQMYGRQVLFVKDATEFTEMDIAVCKARLHAPFTGTPRSEEHLNASAASHQAPVSERFCVRRVKFGYAILKTFDIGRDDDKNGFNKMVVEARKGMDGGWSGRMTMDNALQDPVATLGICGYDGSHPPGTPCPVLVCPCAALLLYSKGRILGHKRAKRNSRPNTTLIQIEGVATKEDAQFYLGKRVAYIYRAKRKIEGSNVRVIWGRVTRLHGNSGVVKSKFASNIPPHAFGASVRVMLYPSRI</sequence>